<dbReference type="PANTHER" id="PTHR32089">
    <property type="entry name" value="METHYL-ACCEPTING CHEMOTAXIS PROTEIN MCPB"/>
    <property type="match status" value="1"/>
</dbReference>
<keyword evidence="5 11" id="KW-0812">Transmembrane</keyword>
<dbReference type="Proteomes" id="UP000277236">
    <property type="component" value="Unassembled WGS sequence"/>
</dbReference>
<feature type="transmembrane region" description="Helical" evidence="11">
    <location>
        <begin position="213"/>
        <end position="232"/>
    </location>
</feature>
<reference evidence="14 15" key="1">
    <citation type="submission" date="2018-08" db="EMBL/GenBank/DDBJ databases">
        <title>Recombination of ecologically and evolutionarily significant loci maintains genetic cohesion in the Pseudomonas syringae species complex.</title>
        <authorList>
            <person name="Dillon M."/>
            <person name="Thakur S."/>
            <person name="Almeida R.N.D."/>
            <person name="Weir B.S."/>
            <person name="Guttman D.S."/>
        </authorList>
    </citation>
    <scope>NUCLEOTIDE SEQUENCE [LARGE SCALE GENOMIC DNA]</scope>
    <source>
        <strain evidence="14 15">ICMP 3353</strain>
    </source>
</reference>
<name>A0A3M4M860_PSECI</name>
<dbReference type="InterPro" id="IPR024478">
    <property type="entry name" value="HlyB_4HB_MCP"/>
</dbReference>
<dbReference type="InterPro" id="IPR004089">
    <property type="entry name" value="MCPsignal_dom"/>
</dbReference>
<evidence type="ECO:0000256" key="5">
    <source>
        <dbReference type="ARBA" id="ARBA00022692"/>
    </source>
</evidence>
<dbReference type="PANTHER" id="PTHR32089:SF120">
    <property type="entry name" value="METHYL-ACCEPTING CHEMOTAXIS PROTEIN TLPQ"/>
    <property type="match status" value="1"/>
</dbReference>
<evidence type="ECO:0000256" key="1">
    <source>
        <dbReference type="ARBA" id="ARBA00004651"/>
    </source>
</evidence>
<dbReference type="SMART" id="SM00283">
    <property type="entry name" value="MA"/>
    <property type="match status" value="1"/>
</dbReference>
<dbReference type="CDD" id="cd11386">
    <property type="entry name" value="MCP_signal"/>
    <property type="match status" value="1"/>
</dbReference>
<protein>
    <submittedName>
        <fullName evidence="14">Methyl-accepting chemotaxis protein</fullName>
    </submittedName>
</protein>
<dbReference type="CDD" id="cd06225">
    <property type="entry name" value="HAMP"/>
    <property type="match status" value="1"/>
</dbReference>
<dbReference type="PROSITE" id="PS50885">
    <property type="entry name" value="HAMP"/>
    <property type="match status" value="1"/>
</dbReference>
<evidence type="ECO:0000256" key="11">
    <source>
        <dbReference type="SAM" id="Phobius"/>
    </source>
</evidence>
<dbReference type="Pfam" id="PF12729">
    <property type="entry name" value="4HB_MCP_1"/>
    <property type="match status" value="1"/>
</dbReference>
<dbReference type="SUPFAM" id="SSF58104">
    <property type="entry name" value="Methyl-accepting chemotaxis protein (MCP) signaling domain"/>
    <property type="match status" value="1"/>
</dbReference>
<dbReference type="AlphaFoldDB" id="A0A3M4M860"/>
<gene>
    <name evidence="14" type="ORF">ALQ04_05136</name>
</gene>
<dbReference type="EMBL" id="RBRE01000016">
    <property type="protein sequence ID" value="RMQ49444.1"/>
    <property type="molecule type" value="Genomic_DNA"/>
</dbReference>
<evidence type="ECO:0000256" key="6">
    <source>
        <dbReference type="ARBA" id="ARBA00022989"/>
    </source>
</evidence>
<evidence type="ECO:0000259" key="12">
    <source>
        <dbReference type="PROSITE" id="PS50111"/>
    </source>
</evidence>
<evidence type="ECO:0000256" key="10">
    <source>
        <dbReference type="PROSITE-ProRule" id="PRU00284"/>
    </source>
</evidence>
<dbReference type="PROSITE" id="PS50111">
    <property type="entry name" value="CHEMOTAXIS_TRANSDUC_2"/>
    <property type="match status" value="1"/>
</dbReference>
<sequence>MTHPSLPLKKDNQGASRHQGATMFIRNMRIGIRACLGFGLVAALLAVVGIFCLGKMAVLRSSAEVIEHSWMPDIENMHDTGAAIASIRMEGLRLIAMPEPASQALSKKVINDARTELFTRLQKQKAKSSDSQQLKLLGDLESNATRYLALVDNIVAQIESQHFDDARKILTEQLTPEGRILDASVEAVIVFSQRGADNAANEAASLYESTKTLVSLIIFAALLGTVLLAWLLTRSIVKPINEALAVAQTIAQGNLRATITHEGQDEPAQLLSALATMQDNLRSTIHSISESSSQLASAAEEMSSVMEQSTRGLQAQNDEIELAATAVNQMSAAVDEVASNAVSTSQASKASDADSQHGHRQVAETIESIEGLVSEVLGASEQAQELATQAQDITKVLEVIRGIADQTNLLALNAAIEAARAGEAGRGFAVVADEVRSLAKRTQDSTQEIEQMISTIQTGTHQTVGAMQNSAEQAGQTLKRASSAGQALEKITAAISEINQRNLVIASAAEQQSLVAREVDRSLVSIRDLSTQTAAGATQTSAASHELSRLAIGLNGLVARFAL</sequence>
<dbReference type="SMART" id="SM00304">
    <property type="entry name" value="HAMP"/>
    <property type="match status" value="2"/>
</dbReference>
<dbReference type="GO" id="GO:0007165">
    <property type="term" value="P:signal transduction"/>
    <property type="evidence" value="ECO:0007669"/>
    <property type="project" value="UniProtKB-KW"/>
</dbReference>
<evidence type="ECO:0000256" key="8">
    <source>
        <dbReference type="ARBA" id="ARBA00023224"/>
    </source>
</evidence>
<dbReference type="Gene3D" id="1.10.287.950">
    <property type="entry name" value="Methyl-accepting chemotaxis protein"/>
    <property type="match status" value="1"/>
</dbReference>
<dbReference type="FunFam" id="1.10.287.950:FF:000001">
    <property type="entry name" value="Methyl-accepting chemotaxis sensory transducer"/>
    <property type="match status" value="1"/>
</dbReference>
<keyword evidence="3" id="KW-0488">Methylation</keyword>
<dbReference type="Pfam" id="PF00672">
    <property type="entry name" value="HAMP"/>
    <property type="match status" value="1"/>
</dbReference>
<evidence type="ECO:0000256" key="7">
    <source>
        <dbReference type="ARBA" id="ARBA00023136"/>
    </source>
</evidence>
<evidence type="ECO:0000256" key="3">
    <source>
        <dbReference type="ARBA" id="ARBA00022481"/>
    </source>
</evidence>
<evidence type="ECO:0000256" key="2">
    <source>
        <dbReference type="ARBA" id="ARBA00022475"/>
    </source>
</evidence>
<keyword evidence="2" id="KW-1003">Cell membrane</keyword>
<comment type="similarity">
    <text evidence="9">Belongs to the methyl-accepting chemotaxis (MCP) protein family.</text>
</comment>
<proteinExistence type="inferred from homology"/>
<feature type="domain" description="HAMP" evidence="13">
    <location>
        <begin position="234"/>
        <end position="286"/>
    </location>
</feature>
<keyword evidence="8 10" id="KW-0807">Transducer</keyword>
<feature type="domain" description="Methyl-accepting transducer" evidence="12">
    <location>
        <begin position="291"/>
        <end position="527"/>
    </location>
</feature>
<dbReference type="GO" id="GO:0006935">
    <property type="term" value="P:chemotaxis"/>
    <property type="evidence" value="ECO:0007669"/>
    <property type="project" value="UniProtKB-KW"/>
</dbReference>
<evidence type="ECO:0000313" key="14">
    <source>
        <dbReference type="EMBL" id="RMQ49444.1"/>
    </source>
</evidence>
<accession>A0A3M4M860</accession>
<comment type="subcellular location">
    <subcellularLocation>
        <location evidence="1">Cell membrane</location>
        <topology evidence="1">Multi-pass membrane protein</topology>
    </subcellularLocation>
</comment>
<keyword evidence="6 11" id="KW-1133">Transmembrane helix</keyword>
<keyword evidence="4" id="KW-0145">Chemotaxis</keyword>
<organism evidence="14 15">
    <name type="scientific">Pseudomonas cichorii</name>
    <dbReference type="NCBI Taxonomy" id="36746"/>
    <lineage>
        <taxon>Bacteria</taxon>
        <taxon>Pseudomonadati</taxon>
        <taxon>Pseudomonadota</taxon>
        <taxon>Gammaproteobacteria</taxon>
        <taxon>Pseudomonadales</taxon>
        <taxon>Pseudomonadaceae</taxon>
        <taxon>Pseudomonas</taxon>
    </lineage>
</organism>
<evidence type="ECO:0000313" key="15">
    <source>
        <dbReference type="Proteomes" id="UP000277236"/>
    </source>
</evidence>
<dbReference type="Pfam" id="PF00015">
    <property type="entry name" value="MCPsignal"/>
    <property type="match status" value="1"/>
</dbReference>
<keyword evidence="7 11" id="KW-0472">Membrane</keyword>
<dbReference type="InterPro" id="IPR003660">
    <property type="entry name" value="HAMP_dom"/>
</dbReference>
<evidence type="ECO:0000259" key="13">
    <source>
        <dbReference type="PROSITE" id="PS50885"/>
    </source>
</evidence>
<evidence type="ECO:0000256" key="9">
    <source>
        <dbReference type="ARBA" id="ARBA00029447"/>
    </source>
</evidence>
<dbReference type="GO" id="GO:0005886">
    <property type="term" value="C:plasma membrane"/>
    <property type="evidence" value="ECO:0007669"/>
    <property type="project" value="UniProtKB-SubCell"/>
</dbReference>
<evidence type="ECO:0000256" key="4">
    <source>
        <dbReference type="ARBA" id="ARBA00022500"/>
    </source>
</evidence>
<feature type="transmembrane region" description="Helical" evidence="11">
    <location>
        <begin position="30"/>
        <end position="53"/>
    </location>
</feature>
<comment type="caution">
    <text evidence="14">The sequence shown here is derived from an EMBL/GenBank/DDBJ whole genome shotgun (WGS) entry which is preliminary data.</text>
</comment>